<dbReference type="Pfam" id="PF00356">
    <property type="entry name" value="LacI"/>
    <property type="match status" value="1"/>
</dbReference>
<keyword evidence="3" id="KW-0238">DNA-binding</keyword>
<evidence type="ECO:0000256" key="4">
    <source>
        <dbReference type="ARBA" id="ARBA00023163"/>
    </source>
</evidence>
<keyword evidence="4" id="KW-0804">Transcription</keyword>
<dbReference type="SMART" id="SM00354">
    <property type="entry name" value="HTH_LACI"/>
    <property type="match status" value="1"/>
</dbReference>
<dbReference type="InterPro" id="IPR000843">
    <property type="entry name" value="HTH_LacI"/>
</dbReference>
<dbReference type="Gene3D" id="3.40.50.2300">
    <property type="match status" value="2"/>
</dbReference>
<dbReference type="SUPFAM" id="SSF53822">
    <property type="entry name" value="Periplasmic binding protein-like I"/>
    <property type="match status" value="1"/>
</dbReference>
<keyword evidence="2" id="KW-0805">Transcription regulation</keyword>
<evidence type="ECO:0000259" key="5">
    <source>
        <dbReference type="PROSITE" id="PS50932"/>
    </source>
</evidence>
<dbReference type="Pfam" id="PF13377">
    <property type="entry name" value="Peripla_BP_3"/>
    <property type="match status" value="1"/>
</dbReference>
<gene>
    <name evidence="6" type="ORF">FYC51_05430</name>
</gene>
<organism evidence="6 7">
    <name type="scientific">Agromyces mariniharenae</name>
    <dbReference type="NCBI Taxonomy" id="2604423"/>
    <lineage>
        <taxon>Bacteria</taxon>
        <taxon>Bacillati</taxon>
        <taxon>Actinomycetota</taxon>
        <taxon>Actinomycetes</taxon>
        <taxon>Micrococcales</taxon>
        <taxon>Microbacteriaceae</taxon>
        <taxon>Agromyces</taxon>
    </lineage>
</organism>
<proteinExistence type="predicted"/>
<protein>
    <submittedName>
        <fullName evidence="6">LacI family transcriptional regulator</fullName>
    </submittedName>
</protein>
<sequence length="324" mass="34598">MEVARLAGVSHQTVSRYIRFNSGVKPATRAKLDAAIKELNYRPNLVARSMRTRRTGRLAVLVPAIAFNPARMLDGASTTAFDAGYSVDVLSLAGGADARADRIAELADSGQFEGILSFAPVAPSSEGRFADSPAIVVSADFDDEMRSIGELADGAPVTEIIEHLVELGHRRFFHVAGDQQFASARARKQTYLETIDRMGLESIGVFDGDWSGESGLAAVGSLDERNLPTAILAANDLVAAGVLRGARDRGWDVPGDVSVTGWDNDRITGFLSPSLTTVDVDLERVGSKAMARLIASITGEPVTPSTEPMTRIVWRESVGAPRDS</sequence>
<accession>A0A5S4V6G2</accession>
<dbReference type="GO" id="GO:0000976">
    <property type="term" value="F:transcription cis-regulatory region binding"/>
    <property type="evidence" value="ECO:0007669"/>
    <property type="project" value="TreeGrafter"/>
</dbReference>
<dbReference type="AlphaFoldDB" id="A0A5S4V6G2"/>
<dbReference type="SUPFAM" id="SSF47413">
    <property type="entry name" value="lambda repressor-like DNA-binding domains"/>
    <property type="match status" value="1"/>
</dbReference>
<evidence type="ECO:0000256" key="3">
    <source>
        <dbReference type="ARBA" id="ARBA00023125"/>
    </source>
</evidence>
<keyword evidence="1" id="KW-0678">Repressor</keyword>
<dbReference type="CDD" id="cd01392">
    <property type="entry name" value="HTH_LacI"/>
    <property type="match status" value="1"/>
</dbReference>
<dbReference type="PANTHER" id="PTHR30146">
    <property type="entry name" value="LACI-RELATED TRANSCRIPTIONAL REPRESSOR"/>
    <property type="match status" value="1"/>
</dbReference>
<name>A0A5S4V6G2_9MICO</name>
<evidence type="ECO:0000256" key="2">
    <source>
        <dbReference type="ARBA" id="ARBA00023015"/>
    </source>
</evidence>
<dbReference type="InterPro" id="IPR010982">
    <property type="entry name" value="Lambda_DNA-bd_dom_sf"/>
</dbReference>
<dbReference type="PROSITE" id="PS50932">
    <property type="entry name" value="HTH_LACI_2"/>
    <property type="match status" value="1"/>
</dbReference>
<dbReference type="EMBL" id="VSSB01000001">
    <property type="protein sequence ID" value="TYL54616.1"/>
    <property type="molecule type" value="Genomic_DNA"/>
</dbReference>
<evidence type="ECO:0000313" key="6">
    <source>
        <dbReference type="EMBL" id="TYL54616.1"/>
    </source>
</evidence>
<dbReference type="Gene3D" id="1.10.260.40">
    <property type="entry name" value="lambda repressor-like DNA-binding domains"/>
    <property type="match status" value="1"/>
</dbReference>
<feature type="domain" description="HTH lacI-type" evidence="5">
    <location>
        <begin position="1"/>
        <end position="52"/>
    </location>
</feature>
<keyword evidence="7" id="KW-1185">Reference proteome</keyword>
<dbReference type="InterPro" id="IPR046335">
    <property type="entry name" value="LacI/GalR-like_sensor"/>
</dbReference>
<evidence type="ECO:0000256" key="1">
    <source>
        <dbReference type="ARBA" id="ARBA00022491"/>
    </source>
</evidence>
<dbReference type="PANTHER" id="PTHR30146:SF148">
    <property type="entry name" value="HTH-TYPE TRANSCRIPTIONAL REPRESSOR PURR-RELATED"/>
    <property type="match status" value="1"/>
</dbReference>
<comment type="caution">
    <text evidence="6">The sequence shown here is derived from an EMBL/GenBank/DDBJ whole genome shotgun (WGS) entry which is preliminary data.</text>
</comment>
<evidence type="ECO:0000313" key="7">
    <source>
        <dbReference type="Proteomes" id="UP000325243"/>
    </source>
</evidence>
<dbReference type="Proteomes" id="UP000325243">
    <property type="component" value="Unassembled WGS sequence"/>
</dbReference>
<reference evidence="6 7" key="1">
    <citation type="submission" date="2019-08" db="EMBL/GenBank/DDBJ databases">
        <authorList>
            <person name="Hu J."/>
        </authorList>
    </citation>
    <scope>NUCLEOTIDE SEQUENCE [LARGE SCALE GENOMIC DNA]</scope>
    <source>
        <strain evidence="6 7">NEAU-184</strain>
    </source>
</reference>
<dbReference type="InterPro" id="IPR028082">
    <property type="entry name" value="Peripla_BP_I"/>
</dbReference>
<dbReference type="GO" id="GO:0003700">
    <property type="term" value="F:DNA-binding transcription factor activity"/>
    <property type="evidence" value="ECO:0007669"/>
    <property type="project" value="TreeGrafter"/>
</dbReference>